<dbReference type="GO" id="GO:0008360">
    <property type="term" value="P:regulation of cell shape"/>
    <property type="evidence" value="ECO:0007669"/>
    <property type="project" value="TreeGrafter"/>
</dbReference>
<feature type="region of interest" description="Disordered" evidence="6">
    <location>
        <begin position="1377"/>
        <end position="1477"/>
    </location>
</feature>
<organism evidence="8 9">
    <name type="scientific">Skeletonema marinoi</name>
    <dbReference type="NCBI Taxonomy" id="267567"/>
    <lineage>
        <taxon>Eukaryota</taxon>
        <taxon>Sar</taxon>
        <taxon>Stramenopiles</taxon>
        <taxon>Ochrophyta</taxon>
        <taxon>Bacillariophyta</taxon>
        <taxon>Coscinodiscophyceae</taxon>
        <taxon>Thalassiosirophycidae</taxon>
        <taxon>Thalassiosirales</taxon>
        <taxon>Skeletonemataceae</taxon>
        <taxon>Skeletonema</taxon>
        <taxon>Skeletonema marinoi-dohrnii complex</taxon>
    </lineage>
</organism>
<keyword evidence="3 4" id="KW-0103">Bromodomain</keyword>
<evidence type="ECO:0000256" key="6">
    <source>
        <dbReference type="SAM" id="MobiDB-lite"/>
    </source>
</evidence>
<dbReference type="EMBL" id="JATAAI010000001">
    <property type="protein sequence ID" value="KAK1748314.1"/>
    <property type="molecule type" value="Genomic_DNA"/>
</dbReference>
<feature type="compositionally biased region" description="Polar residues" evidence="6">
    <location>
        <begin position="1391"/>
        <end position="1405"/>
    </location>
</feature>
<dbReference type="Pfam" id="PF00439">
    <property type="entry name" value="Bromodomain"/>
    <property type="match status" value="2"/>
</dbReference>
<feature type="region of interest" description="Disordered" evidence="6">
    <location>
        <begin position="1024"/>
        <end position="1045"/>
    </location>
</feature>
<feature type="region of interest" description="Disordered" evidence="6">
    <location>
        <begin position="325"/>
        <end position="345"/>
    </location>
</feature>
<dbReference type="SMART" id="SM00320">
    <property type="entry name" value="WD40"/>
    <property type="match status" value="7"/>
</dbReference>
<evidence type="ECO:0000256" key="5">
    <source>
        <dbReference type="PROSITE-ProRule" id="PRU00221"/>
    </source>
</evidence>
<feature type="compositionally biased region" description="Polar residues" evidence="6">
    <location>
        <begin position="42"/>
        <end position="56"/>
    </location>
</feature>
<feature type="compositionally biased region" description="Acidic residues" evidence="6">
    <location>
        <begin position="1965"/>
        <end position="1979"/>
    </location>
</feature>
<keyword evidence="2" id="KW-0677">Repeat</keyword>
<evidence type="ECO:0000256" key="3">
    <source>
        <dbReference type="ARBA" id="ARBA00023117"/>
    </source>
</evidence>
<dbReference type="GO" id="GO:0006357">
    <property type="term" value="P:regulation of transcription by RNA polymerase II"/>
    <property type="evidence" value="ECO:0007669"/>
    <property type="project" value="TreeGrafter"/>
</dbReference>
<feature type="region of interest" description="Disordered" evidence="6">
    <location>
        <begin position="1"/>
        <end position="140"/>
    </location>
</feature>
<feature type="compositionally biased region" description="Polar residues" evidence="6">
    <location>
        <begin position="1024"/>
        <end position="1033"/>
    </location>
</feature>
<feature type="compositionally biased region" description="Acidic residues" evidence="6">
    <location>
        <begin position="2003"/>
        <end position="2019"/>
    </location>
</feature>
<dbReference type="PANTHER" id="PTHR16266">
    <property type="entry name" value="WD REPEAT DOMAIN 9"/>
    <property type="match status" value="1"/>
</dbReference>
<dbReference type="InterPro" id="IPR015943">
    <property type="entry name" value="WD40/YVTN_repeat-like_dom_sf"/>
</dbReference>
<evidence type="ECO:0000313" key="9">
    <source>
        <dbReference type="Proteomes" id="UP001224775"/>
    </source>
</evidence>
<evidence type="ECO:0000256" key="4">
    <source>
        <dbReference type="PROSITE-ProRule" id="PRU00035"/>
    </source>
</evidence>
<dbReference type="PROSITE" id="PS50294">
    <property type="entry name" value="WD_REPEATS_REGION"/>
    <property type="match status" value="2"/>
</dbReference>
<evidence type="ECO:0000256" key="1">
    <source>
        <dbReference type="ARBA" id="ARBA00022574"/>
    </source>
</evidence>
<reference evidence="8" key="1">
    <citation type="submission" date="2023-06" db="EMBL/GenBank/DDBJ databases">
        <title>Survivors Of The Sea: Transcriptome response of Skeletonema marinoi to long-term dormancy.</title>
        <authorList>
            <person name="Pinder M.I.M."/>
            <person name="Kourtchenko O."/>
            <person name="Robertson E.K."/>
            <person name="Larsson T."/>
            <person name="Maumus F."/>
            <person name="Osuna-Cruz C.M."/>
            <person name="Vancaester E."/>
            <person name="Stenow R."/>
            <person name="Vandepoele K."/>
            <person name="Ploug H."/>
            <person name="Bruchert V."/>
            <person name="Godhe A."/>
            <person name="Topel M."/>
        </authorList>
    </citation>
    <scope>NUCLEOTIDE SEQUENCE</scope>
    <source>
        <strain evidence="8">R05AC</strain>
    </source>
</reference>
<feature type="region of interest" description="Disordered" evidence="6">
    <location>
        <begin position="744"/>
        <end position="768"/>
    </location>
</feature>
<feature type="compositionally biased region" description="Basic and acidic residues" evidence="6">
    <location>
        <begin position="1333"/>
        <end position="1347"/>
    </location>
</feature>
<feature type="region of interest" description="Disordered" evidence="6">
    <location>
        <begin position="1887"/>
        <end position="2203"/>
    </location>
</feature>
<dbReference type="InterPro" id="IPR001487">
    <property type="entry name" value="Bromodomain"/>
</dbReference>
<feature type="region of interest" description="Disordered" evidence="6">
    <location>
        <begin position="163"/>
        <end position="184"/>
    </location>
</feature>
<feature type="repeat" description="WD" evidence="5">
    <location>
        <begin position="646"/>
        <end position="687"/>
    </location>
</feature>
<feature type="compositionally biased region" description="Basic and acidic residues" evidence="6">
    <location>
        <begin position="2131"/>
        <end position="2141"/>
    </location>
</feature>
<protein>
    <submittedName>
        <fullName evidence="8">Bromodomain and WD repeat-containing protein</fullName>
    </submittedName>
</protein>
<feature type="compositionally biased region" description="Acidic residues" evidence="6">
    <location>
        <begin position="2042"/>
        <end position="2052"/>
    </location>
</feature>
<dbReference type="InterPro" id="IPR052060">
    <property type="entry name" value="Bromo_WD_repeat"/>
</dbReference>
<feature type="compositionally biased region" description="Low complexity" evidence="6">
    <location>
        <begin position="163"/>
        <end position="181"/>
    </location>
</feature>
<dbReference type="PRINTS" id="PR00503">
    <property type="entry name" value="BROMODOMAIN"/>
</dbReference>
<keyword evidence="1 5" id="KW-0853">WD repeat</keyword>
<dbReference type="SUPFAM" id="SSF47370">
    <property type="entry name" value="Bromodomain"/>
    <property type="match status" value="2"/>
</dbReference>
<gene>
    <name evidence="8" type="ORF">QTG54_000253</name>
</gene>
<feature type="compositionally biased region" description="Polar residues" evidence="6">
    <location>
        <begin position="2106"/>
        <end position="2124"/>
    </location>
</feature>
<feature type="repeat" description="WD" evidence="5">
    <location>
        <begin position="688"/>
        <end position="730"/>
    </location>
</feature>
<evidence type="ECO:0000256" key="2">
    <source>
        <dbReference type="ARBA" id="ARBA00022737"/>
    </source>
</evidence>
<feature type="region of interest" description="Disordered" evidence="6">
    <location>
        <begin position="426"/>
        <end position="462"/>
    </location>
</feature>
<feature type="compositionally biased region" description="Polar residues" evidence="6">
    <location>
        <begin position="429"/>
        <end position="459"/>
    </location>
</feature>
<feature type="domain" description="Bromo" evidence="7">
    <location>
        <begin position="1795"/>
        <end position="1865"/>
    </location>
</feature>
<feature type="compositionally biased region" description="Low complexity" evidence="6">
    <location>
        <begin position="127"/>
        <end position="138"/>
    </location>
</feature>
<feature type="domain" description="Bromo" evidence="7">
    <location>
        <begin position="2235"/>
        <end position="2307"/>
    </location>
</feature>
<dbReference type="PANTHER" id="PTHR16266:SF17">
    <property type="entry name" value="BRWD3"/>
    <property type="match status" value="1"/>
</dbReference>
<feature type="region of interest" description="Disordered" evidence="6">
    <location>
        <begin position="1333"/>
        <end position="1363"/>
    </location>
</feature>
<feature type="compositionally biased region" description="Basic and acidic residues" evidence="6">
    <location>
        <begin position="755"/>
        <end position="767"/>
    </location>
</feature>
<dbReference type="GO" id="GO:0005634">
    <property type="term" value="C:nucleus"/>
    <property type="evidence" value="ECO:0007669"/>
    <property type="project" value="TreeGrafter"/>
</dbReference>
<keyword evidence="9" id="KW-1185">Reference proteome</keyword>
<dbReference type="InterPro" id="IPR019775">
    <property type="entry name" value="WD40_repeat_CS"/>
</dbReference>
<dbReference type="Gene3D" id="1.20.920.10">
    <property type="entry name" value="Bromodomain-like"/>
    <property type="match status" value="2"/>
</dbReference>
<dbReference type="Pfam" id="PF00400">
    <property type="entry name" value="WD40"/>
    <property type="match status" value="4"/>
</dbReference>
<feature type="compositionally biased region" description="Acidic residues" evidence="6">
    <location>
        <begin position="1407"/>
        <end position="1419"/>
    </location>
</feature>
<dbReference type="PROSITE" id="PS00678">
    <property type="entry name" value="WD_REPEATS_1"/>
    <property type="match status" value="2"/>
</dbReference>
<comment type="caution">
    <text evidence="8">The sequence shown here is derived from an EMBL/GenBank/DDBJ whole genome shotgun (WGS) entry which is preliminary data.</text>
</comment>
<dbReference type="PROSITE" id="PS50014">
    <property type="entry name" value="BROMODOMAIN_2"/>
    <property type="match status" value="2"/>
</dbReference>
<dbReference type="SMART" id="SM00297">
    <property type="entry name" value="BROMO"/>
    <property type="match status" value="2"/>
</dbReference>
<sequence>MNSHDNNDDDGGQPINDRSNNAPPNNRSTNHSPYFSGGTARANESTSIGNTASSPNRDAVNWEATAALLGGSGRSPGVAGIDRSRPAAPHMMDNEDNAMDTTSPFPPQQYEAPLIPGMESTKPLPPLQNSRQQQTQQQLHHHPDLPFLVTHWIAHYDALQSNNTATSSNNNNGSFGGTLNTLPNHKTHEQTAKEDEARRRIQRAAADLAWSFQTLGAFGTSNTNTSSTVGRPATYSDMARKFAPLLSTSTTTATTTTNSGQNNDNKSVALLDSLVTSSSLTTSEATKNVLENTMPCSLLEAAYEGSVPGEGSCLIDDNVSSLVGASQNRTNDESTSYGRRVGESASSSMDANASLAWLVPTNESSGSAMQNPVLLGSNPNGLNAVNSRRAAVQAGEASRKYVLLRNKAVDQQKEIESTREALASAVTRAENSGTLSSVAARRSANSPTKEPPSQQQQFDSESDLDLHRVVAQLQRRVAELNLNHSVTRGEVLDAKRKADKAWAELVSNQNRYHDPHKLNGFKSSSSGSIVKRGVRSFLHGNNNFILPKALSQQYLGRQSQSSQLESQLSLLKSRLSHAITMSCHLIYPVYCLRFDKTGKYFITGADDQIVKVFHLGVGPKKAPDADDGMSFSYGANVRGAVLVCSLRGHAGVVADIDVSSDNSLLATASADGDVRIWGLRDGCPVAILRGHRDGANMVSWSTLSPFRLVTCGENGLARMWDVRKAALKRYGDMIGDRTDYILPSRKANKSGSDQHNSEGNEETKVDELSQNIPALPQRAADDGGSNENNLVIPPLPPAAAGIGPIGNAANGMGGVANENRVNVGDFVAGDSIDEGVEIIAQLQHGNLVNESQLQGAGTRARRKAVKVMCLARCPIGGHFATGSDDGLGRVWADEDDARVESLDKESREVTNKRSNIDPLFLRSLTGRQKAVLGSSTAPSKERLLATLSGHNNPITDMMYSNAGDRILTASQKDGVVRIWSWSKENTIIIDGHSSNASVSDFHSDARHTKFSNLSQVMIRLTPVTQRESAGTNTSRRKGVPSSSVSQSVNCDGVAWTCDDMMVVTSQSSPLKSTGTEISPGSQMIYVWDSHSGKCLMGIYSSHTSLCSVLVPHPTVQSVIVSAGSDGIVNVWDLERGHCFCTHSNKLTHGPIAETSSRGKQCGYLQGQFSPDGLTLVLTDENGRVSIFDTLAAAADVRNESVPALPSWMIEQYFANDYYDLFYDSNGYCIERGSEQPPHLAPTGVRCTHEGVSYSEEVRNTYLDIEGPSPISEDAVRWNRDDIRAQSTSIRKDGGMLTQSVRKKATIMVESPGILSGCKTTAIIGTDGKIVNLDRKERSSRNDAREPSRSANNRSSNSSRSPRLSSRYRWVDFNDLSEEEHDHEDADDEDFQLSSGRRTSRQNYQQDESSEDEEFDEVEIVNESPQRRRQSNAGQRRDRARQNRRRDRSVLLEESAEPVRASSRTVSRRTYEEMDSDDEQLNELMSTHTRPSGEYYEDWTVSQHFFKMPRGEGSQVRRKWVSRTSNSGNTLWKKMYCPQVGDSVVYIPRAHYDTMQKFPIASYFGPWKSWPTYSVWPVVCCKVTHIRYRFPYEMYQRSRRKDEKLEGVAAILTLDITGVPAQSGDRNFPWPSPNFVAPIATRTRSHESTSTFEVTVFESDQTEFIIPEFLYSWRIRSLEAAIDANDGNVDGIGVTLRCAPDDDESGRVVEDPNYMVYEGRLKDLMWRDEREFHFEGSGHNALSMKWELEDGAQDEEEIHVCSWDLTLDNAEPPKVPSMSKETKKELLDALKEVMRMDEKIREWFYLQVDTSQYTDYFDMIEVPMHISLIQSRLRNDYYTNKYSVLSDVELIKDNCYKYNEDNNEFYDSACEMYNKFKSLVDAIETPDEETFPSFSAPVQEPRRTRIRPAAAVSPRRTSATEAYRRSTRSRQSGPSSSQDDEEEASSRLRSTRRSTRSQPTEPSSCESEEEVDEIDEEEYEEKAPPSRSTRRSTRGKLKEPSSSESEDEVDEMDLEESEEEVSSRRTSPRRTTRGKPKEPSSSESEEEEVEETEKEVSPQRTSSRRSTRGKPKELTSSESEEDAEVDEIDEEDYEEKSSPRRTTRRTVNVNKAESESPTSRSGPNRRQNKANAKVEKEPESPSRKSSRARAAKPSYAEKNSDDEEWADHDRMASDDDVSSDEEVRGKRKKKGCSRGGAPTAKKSRSGYQYYPDLAKWPPVSRRKISRVGKTVIQKVRELDSWNMFTAPVCEAFPEVADDYKAIVTEPMDLRTIEEERLPTYGLMAELQEDLILTFKNCCVFNGEGSEYYRYAVEIWHSLNDVFKEACEEEGVVLPPRFT</sequence>
<dbReference type="GO" id="GO:0007010">
    <property type="term" value="P:cytoskeleton organization"/>
    <property type="evidence" value="ECO:0007669"/>
    <property type="project" value="TreeGrafter"/>
</dbReference>
<feature type="repeat" description="WD" evidence="5">
    <location>
        <begin position="947"/>
        <end position="989"/>
    </location>
</feature>
<dbReference type="InterPro" id="IPR036322">
    <property type="entry name" value="WD40_repeat_dom_sf"/>
</dbReference>
<feature type="compositionally biased region" description="Acidic residues" evidence="6">
    <location>
        <begin position="2077"/>
        <end position="2093"/>
    </location>
</feature>
<feature type="repeat" description="WD" evidence="5">
    <location>
        <begin position="1099"/>
        <end position="1141"/>
    </location>
</feature>
<feature type="compositionally biased region" description="Acidic residues" evidence="6">
    <location>
        <begin position="1377"/>
        <end position="1390"/>
    </location>
</feature>
<accession>A0AAD8YKK5</accession>
<dbReference type="InterPro" id="IPR001680">
    <property type="entry name" value="WD40_rpt"/>
</dbReference>
<dbReference type="Gene3D" id="2.130.10.10">
    <property type="entry name" value="YVTN repeat-like/Quinoprotein amine dehydrogenase"/>
    <property type="match status" value="3"/>
</dbReference>
<evidence type="ECO:0000313" key="8">
    <source>
        <dbReference type="EMBL" id="KAK1748314.1"/>
    </source>
</evidence>
<evidence type="ECO:0000259" key="7">
    <source>
        <dbReference type="PROSITE" id="PS50014"/>
    </source>
</evidence>
<dbReference type="Proteomes" id="UP001224775">
    <property type="component" value="Unassembled WGS sequence"/>
</dbReference>
<feature type="compositionally biased region" description="Low complexity" evidence="6">
    <location>
        <begin position="1955"/>
        <end position="1964"/>
    </location>
</feature>
<dbReference type="CDD" id="cd04369">
    <property type="entry name" value="Bromodomain"/>
    <property type="match status" value="2"/>
</dbReference>
<feature type="compositionally biased region" description="Polar residues" evidence="6">
    <location>
        <begin position="16"/>
        <end position="33"/>
    </location>
</feature>
<name>A0AAD8YKK5_9STRA</name>
<feature type="compositionally biased region" description="Polar residues" evidence="6">
    <location>
        <begin position="325"/>
        <end position="337"/>
    </location>
</feature>
<feature type="compositionally biased region" description="Low complexity" evidence="6">
    <location>
        <begin position="1348"/>
        <end position="1363"/>
    </location>
</feature>
<dbReference type="SUPFAM" id="SSF50978">
    <property type="entry name" value="WD40 repeat-like"/>
    <property type="match status" value="1"/>
</dbReference>
<dbReference type="PROSITE" id="PS50082">
    <property type="entry name" value="WD_REPEATS_2"/>
    <property type="match status" value="4"/>
</dbReference>
<dbReference type="InterPro" id="IPR036427">
    <property type="entry name" value="Bromodomain-like_sf"/>
</dbReference>
<proteinExistence type="predicted"/>